<dbReference type="PANTHER" id="PTHR44591">
    <property type="entry name" value="STRESS RESPONSE REGULATOR PROTEIN 1"/>
    <property type="match status" value="1"/>
</dbReference>
<evidence type="ECO:0000259" key="4">
    <source>
        <dbReference type="PROSITE" id="PS50110"/>
    </source>
</evidence>
<dbReference type="KEGG" id="opf:CBP31_00400"/>
<feature type="modified residue" description="4-aspartylphosphate" evidence="3">
    <location>
        <position position="59"/>
    </location>
</feature>
<feature type="domain" description="Response regulatory" evidence="4">
    <location>
        <begin position="8"/>
        <end position="123"/>
    </location>
</feature>
<evidence type="ECO:0000313" key="5">
    <source>
        <dbReference type="EMBL" id="ART81279.1"/>
    </source>
</evidence>
<protein>
    <submittedName>
        <fullName evidence="5">Response regulator</fullName>
    </submittedName>
</protein>
<keyword evidence="1 3" id="KW-0597">Phosphoprotein</keyword>
<gene>
    <name evidence="5" type="ORF">CBP31_00400</name>
</gene>
<evidence type="ECO:0000256" key="1">
    <source>
        <dbReference type="ARBA" id="ARBA00022553"/>
    </source>
</evidence>
<evidence type="ECO:0000256" key="2">
    <source>
        <dbReference type="ARBA" id="ARBA00023012"/>
    </source>
</evidence>
<dbReference type="GO" id="GO:0000160">
    <property type="term" value="P:phosphorelay signal transduction system"/>
    <property type="evidence" value="ECO:0007669"/>
    <property type="project" value="UniProtKB-KW"/>
</dbReference>
<dbReference type="EMBL" id="CP021377">
    <property type="protein sequence ID" value="ART81279.1"/>
    <property type="molecule type" value="Genomic_DNA"/>
</dbReference>
<dbReference type="SMART" id="SM00448">
    <property type="entry name" value="REC"/>
    <property type="match status" value="1"/>
</dbReference>
<dbReference type="InterPro" id="IPR050595">
    <property type="entry name" value="Bact_response_regulator"/>
</dbReference>
<dbReference type="AlphaFoldDB" id="A0A1Y0D182"/>
<dbReference type="RefSeq" id="WP_087034361.1">
    <property type="nucleotide sequence ID" value="NZ_CP021377.1"/>
</dbReference>
<dbReference type="Pfam" id="PF00072">
    <property type="entry name" value="Response_reg"/>
    <property type="match status" value="1"/>
</dbReference>
<sequence>MTSANSMSLLLVDDSRVARLSLLRQINSLPMEFEIIQAASADEAQALMQDCQVDAALIDFNMPGRDGLVLAAEFSQSHPGMKMALVTANIQQPLIERAEALGMAFLAKPANLKDLAVFLGVTL</sequence>
<accession>A0A1Y0D182</accession>
<dbReference type="OrthoDB" id="7569831at2"/>
<dbReference type="CDD" id="cd00156">
    <property type="entry name" value="REC"/>
    <property type="match status" value="1"/>
</dbReference>
<dbReference type="Gene3D" id="3.40.50.2300">
    <property type="match status" value="1"/>
</dbReference>
<keyword evidence="6" id="KW-1185">Reference proteome</keyword>
<dbReference type="InterPro" id="IPR011006">
    <property type="entry name" value="CheY-like_superfamily"/>
</dbReference>
<dbReference type="InterPro" id="IPR001789">
    <property type="entry name" value="Sig_transdc_resp-reg_receiver"/>
</dbReference>
<evidence type="ECO:0000256" key="3">
    <source>
        <dbReference type="PROSITE-ProRule" id="PRU00169"/>
    </source>
</evidence>
<reference evidence="5 6" key="1">
    <citation type="journal article" date="2014" name="Int. J. Syst. Evol. Microbiol.">
        <title>Oceanisphaera profunda sp. nov., a marine bacterium isolated from deep-sea sediment, and emended description of the genus Oceanisphaera.</title>
        <authorList>
            <person name="Xu Z."/>
            <person name="Zhang X.Y."/>
            <person name="Su H.N."/>
            <person name="Yu Z.C."/>
            <person name="Liu C."/>
            <person name="Li H."/>
            <person name="Chen X.L."/>
            <person name="Song X.Y."/>
            <person name="Xie B.B."/>
            <person name="Qin Q.L."/>
            <person name="Zhou B.C."/>
            <person name="Shi M."/>
            <person name="Huang Y."/>
            <person name="Zhang Y.Z."/>
        </authorList>
    </citation>
    <scope>NUCLEOTIDE SEQUENCE [LARGE SCALE GENOMIC DNA]</scope>
    <source>
        <strain evidence="5 6">SM1222</strain>
    </source>
</reference>
<dbReference type="SUPFAM" id="SSF52172">
    <property type="entry name" value="CheY-like"/>
    <property type="match status" value="1"/>
</dbReference>
<name>A0A1Y0D182_9GAMM</name>
<dbReference type="PANTHER" id="PTHR44591:SF14">
    <property type="entry name" value="PROTEIN PILG"/>
    <property type="match status" value="1"/>
</dbReference>
<dbReference type="PROSITE" id="PS50110">
    <property type="entry name" value="RESPONSE_REGULATORY"/>
    <property type="match status" value="1"/>
</dbReference>
<proteinExistence type="predicted"/>
<dbReference type="Proteomes" id="UP000243937">
    <property type="component" value="Chromosome"/>
</dbReference>
<keyword evidence="2" id="KW-0902">Two-component regulatory system</keyword>
<evidence type="ECO:0000313" key="6">
    <source>
        <dbReference type="Proteomes" id="UP000243937"/>
    </source>
</evidence>
<organism evidence="5 6">
    <name type="scientific">Oceanisphaera profunda</name>
    <dbReference type="NCBI Taxonomy" id="1416627"/>
    <lineage>
        <taxon>Bacteria</taxon>
        <taxon>Pseudomonadati</taxon>
        <taxon>Pseudomonadota</taxon>
        <taxon>Gammaproteobacteria</taxon>
        <taxon>Aeromonadales</taxon>
        <taxon>Aeromonadaceae</taxon>
        <taxon>Oceanisphaera</taxon>
    </lineage>
</organism>